<protein>
    <submittedName>
        <fullName evidence="1">Uncharacterized protein</fullName>
    </submittedName>
</protein>
<organism evidence="1 2">
    <name type="scientific">Mycena pura</name>
    <dbReference type="NCBI Taxonomy" id="153505"/>
    <lineage>
        <taxon>Eukaryota</taxon>
        <taxon>Fungi</taxon>
        <taxon>Dikarya</taxon>
        <taxon>Basidiomycota</taxon>
        <taxon>Agaricomycotina</taxon>
        <taxon>Agaricomycetes</taxon>
        <taxon>Agaricomycetidae</taxon>
        <taxon>Agaricales</taxon>
        <taxon>Marasmiineae</taxon>
        <taxon>Mycenaceae</taxon>
        <taxon>Mycena</taxon>
    </lineage>
</organism>
<dbReference type="Proteomes" id="UP001219525">
    <property type="component" value="Unassembled WGS sequence"/>
</dbReference>
<reference evidence="1" key="1">
    <citation type="submission" date="2023-03" db="EMBL/GenBank/DDBJ databases">
        <title>Massive genome expansion in bonnet fungi (Mycena s.s.) driven by repeated elements and novel gene families across ecological guilds.</title>
        <authorList>
            <consortium name="Lawrence Berkeley National Laboratory"/>
            <person name="Harder C.B."/>
            <person name="Miyauchi S."/>
            <person name="Viragh M."/>
            <person name="Kuo A."/>
            <person name="Thoen E."/>
            <person name="Andreopoulos B."/>
            <person name="Lu D."/>
            <person name="Skrede I."/>
            <person name="Drula E."/>
            <person name="Henrissat B."/>
            <person name="Morin E."/>
            <person name="Kohler A."/>
            <person name="Barry K."/>
            <person name="LaButti K."/>
            <person name="Morin E."/>
            <person name="Salamov A."/>
            <person name="Lipzen A."/>
            <person name="Mereny Z."/>
            <person name="Hegedus B."/>
            <person name="Baldrian P."/>
            <person name="Stursova M."/>
            <person name="Weitz H."/>
            <person name="Taylor A."/>
            <person name="Grigoriev I.V."/>
            <person name="Nagy L.G."/>
            <person name="Martin F."/>
            <person name="Kauserud H."/>
        </authorList>
    </citation>
    <scope>NUCLEOTIDE SEQUENCE</scope>
    <source>
        <strain evidence="1">9144</strain>
    </source>
</reference>
<sequence>TFSVNLSGINHVCIHCDFSLYDDPALYGIWLCQANHIFSSLNITSEFEDYVFVANIHYEIKVSSGRDTLPPGFLFLCPTTDLQMEDCTRRQHPDCPAYWSLDPAGVQRLSPEAAKELGFPDIELKVTVRGEYWDGSVFSDIRKFHQAKGFDPDSCDVARKLGYSRYQVSPDFQVPFAHSEWLQFEIRI</sequence>
<gene>
    <name evidence="1" type="ORF">GGX14DRAFT_30251</name>
</gene>
<name>A0AAD6XZJ8_9AGAR</name>
<feature type="non-terminal residue" evidence="1">
    <location>
        <position position="188"/>
    </location>
</feature>
<dbReference type="EMBL" id="JARJCW010000123">
    <property type="protein sequence ID" value="KAJ7192161.1"/>
    <property type="molecule type" value="Genomic_DNA"/>
</dbReference>
<evidence type="ECO:0000313" key="1">
    <source>
        <dbReference type="EMBL" id="KAJ7192161.1"/>
    </source>
</evidence>
<dbReference type="AlphaFoldDB" id="A0AAD6XZJ8"/>
<evidence type="ECO:0000313" key="2">
    <source>
        <dbReference type="Proteomes" id="UP001219525"/>
    </source>
</evidence>
<keyword evidence="2" id="KW-1185">Reference proteome</keyword>
<accession>A0AAD6XZJ8</accession>
<comment type="caution">
    <text evidence="1">The sequence shown here is derived from an EMBL/GenBank/DDBJ whole genome shotgun (WGS) entry which is preliminary data.</text>
</comment>
<proteinExistence type="predicted"/>